<dbReference type="PRINTS" id="PR00702">
    <property type="entry name" value="ACRIFLAVINRP"/>
</dbReference>
<feature type="transmembrane region" description="Helical" evidence="2">
    <location>
        <begin position="1036"/>
        <end position="1063"/>
    </location>
</feature>
<feature type="transmembrane region" description="Helical" evidence="2">
    <location>
        <begin position="414"/>
        <end position="434"/>
    </location>
</feature>
<sequence length="1077" mass="115451">MRKIISFSMHNKLAVWLLTLLVVVGGLYAGTHMKMETMPDFTIPVVSVTTVYPGGTPSAIDDQVTQPIEQKLQSLAGVKDVSSTSASGISSVVVEYDYSQDMDKAVNDIKQALDQVTLPDNAQKPSVMRISLDAMPVYSVSITGSKQMNLDKLSQAVKDDLLPKAEQIDGVSSVTLAGQQKENVQIAFKANKLKKYGLTQDTVVALIKANNVSTPLGLYTIGKNQRSVVVSGHIDSINHLKSMRIPVETAATSQKGLSQAGTASSASAAKLKTMPSASASSSISSASSTSQTASSSQSSAQLIPSRMTVVQLSDVANVTIQKKAESISRTNGKLSIGLSVVKGQDANTVDVVNRAKSVIKSFEKSHTGIHAVSMYDQGKPIQQSVSAMFEKAILGALFAMLIILLFLRNIRTTLISVLSIPLSLLIALIVLKQMNVTLNIMTLGAMTIAIGRVVDDSIVVIENIYRRMSLSDEKLSGRELIREATHEMFLPIMSSTIVTIAVFLPMALVTGVVGQIFLPFAMTIVFSLLASLLVAITIVPMMANSLFPNGLKRKHAEEQAGKLAAVYRRALNGVLNHKLISFGLAVLIFVASLFLVPHIGASFLPDDQQKEVIFTYNPNPGQTVNDTKKTAARAEHLLEANKDLNKIQYSIGGSSTSAMFQSADNQAMFFVSYKDSTPNFTDLQNKTLDKLNKQGYKGKWAIQNFGSGSSSNQLTLYVYSNTQSQLKTLTNKVLALTKRESGLAQVSSSISKGYVQYTITADQKKLGESGITAGQIAQQLMTSSSTANNDALTTIKRNGQDLDVFVKVSDNNLKRIKDLTKQTIQSPMGKQVKISDIAVVEKGQSPQSITKRDGKLYAEVTAKVTAKNVSAVTQTLQKKIDRVAKPDGASVSFSGVTEQMNDSFSQLGMAMLAAILIVYFVLVVTFGGGLAPFAILFSLPFAIIGSLIALLISGETISVSSMIGALMLIGIVITNAVVLIDRVIHREKAGHGTREALLEAAGTRIRPILMTAIATICALMPLASGMEGSGGLISKGLAVTVIGGITSSTILTLFIVPIVYETLMKIRSKFRRKKIEA</sequence>
<feature type="transmembrane region" description="Helical" evidence="2">
    <location>
        <begin position="440"/>
        <end position="461"/>
    </location>
</feature>
<dbReference type="SUPFAM" id="SSF82714">
    <property type="entry name" value="Multidrug efflux transporter AcrB TolC docking domain, DN and DC subdomains"/>
    <property type="match status" value="2"/>
</dbReference>
<dbReference type="Gene3D" id="3.30.70.1320">
    <property type="entry name" value="Multidrug efflux transporter AcrB pore domain like"/>
    <property type="match status" value="1"/>
</dbReference>
<feature type="transmembrane region" description="Helical" evidence="2">
    <location>
        <begin position="488"/>
        <end position="510"/>
    </location>
</feature>
<keyword evidence="2" id="KW-1133">Transmembrane helix</keyword>
<evidence type="ECO:0000256" key="2">
    <source>
        <dbReference type="SAM" id="Phobius"/>
    </source>
</evidence>
<dbReference type="Gene3D" id="3.30.2090.10">
    <property type="entry name" value="Multidrug efflux transporter AcrB TolC docking domain, DN and DC subdomains"/>
    <property type="match status" value="2"/>
</dbReference>
<evidence type="ECO:0000313" key="4">
    <source>
        <dbReference type="Proteomes" id="UP000823201"/>
    </source>
</evidence>
<keyword evidence="4" id="KW-1185">Reference proteome</keyword>
<proteinExistence type="predicted"/>
<gene>
    <name evidence="3" type="ORF">JOC27_000097</name>
</gene>
<dbReference type="RefSeq" id="WP_205005024.1">
    <property type="nucleotide sequence ID" value="NZ_CBCRXA010000001.1"/>
</dbReference>
<dbReference type="Proteomes" id="UP000823201">
    <property type="component" value="Unassembled WGS sequence"/>
</dbReference>
<dbReference type="PANTHER" id="PTHR32063">
    <property type="match status" value="1"/>
</dbReference>
<dbReference type="SUPFAM" id="SSF82866">
    <property type="entry name" value="Multidrug efflux transporter AcrB transmembrane domain"/>
    <property type="match status" value="2"/>
</dbReference>
<dbReference type="InterPro" id="IPR027463">
    <property type="entry name" value="AcrB_DN_DC_subdom"/>
</dbReference>
<dbReference type="InterPro" id="IPR001036">
    <property type="entry name" value="Acrflvin-R"/>
</dbReference>
<dbReference type="Pfam" id="PF00873">
    <property type="entry name" value="ACR_tran"/>
    <property type="match status" value="1"/>
</dbReference>
<dbReference type="PANTHER" id="PTHR32063:SF0">
    <property type="entry name" value="SWARMING MOTILITY PROTEIN SWRC"/>
    <property type="match status" value="1"/>
</dbReference>
<accession>A0ABS2Q4F9</accession>
<feature type="transmembrane region" description="Helical" evidence="2">
    <location>
        <begin position="933"/>
        <end position="953"/>
    </location>
</feature>
<feature type="transmembrane region" description="Helical" evidence="2">
    <location>
        <begin position="579"/>
        <end position="600"/>
    </location>
</feature>
<evidence type="ECO:0000256" key="1">
    <source>
        <dbReference type="SAM" id="MobiDB-lite"/>
    </source>
</evidence>
<dbReference type="Gene3D" id="3.30.70.1430">
    <property type="entry name" value="Multidrug efflux transporter AcrB pore domain"/>
    <property type="match status" value="2"/>
</dbReference>
<dbReference type="Gene3D" id="1.20.1640.10">
    <property type="entry name" value="Multidrug efflux transporter AcrB transmembrane domain"/>
    <property type="match status" value="2"/>
</dbReference>
<dbReference type="EMBL" id="JAFBEV010000001">
    <property type="protein sequence ID" value="MBM7656661.1"/>
    <property type="molecule type" value="Genomic_DNA"/>
</dbReference>
<feature type="transmembrane region" description="Helical" evidence="2">
    <location>
        <begin position="907"/>
        <end position="926"/>
    </location>
</feature>
<feature type="transmembrane region" description="Helical" evidence="2">
    <location>
        <begin position="959"/>
        <end position="984"/>
    </location>
</feature>
<evidence type="ECO:0000313" key="3">
    <source>
        <dbReference type="EMBL" id="MBM7656661.1"/>
    </source>
</evidence>
<name>A0ABS2Q4F9_9BACL</name>
<comment type="caution">
    <text evidence="3">The sequence shown here is derived from an EMBL/GenBank/DDBJ whole genome shotgun (WGS) entry which is preliminary data.</text>
</comment>
<keyword evidence="2" id="KW-0812">Transmembrane</keyword>
<keyword evidence="2" id="KW-0472">Membrane</keyword>
<reference evidence="3 4" key="1">
    <citation type="submission" date="2021-01" db="EMBL/GenBank/DDBJ databases">
        <title>Genomic Encyclopedia of Type Strains, Phase IV (KMG-IV): sequencing the most valuable type-strain genomes for metagenomic binning, comparative biology and taxonomic classification.</title>
        <authorList>
            <person name="Goeker M."/>
        </authorList>
    </citation>
    <scope>NUCLEOTIDE SEQUENCE [LARGE SCALE GENOMIC DNA]</scope>
    <source>
        <strain evidence="3 4">DSM 100968</strain>
    </source>
</reference>
<dbReference type="Gene3D" id="3.30.70.1440">
    <property type="entry name" value="Multidrug efflux transporter AcrB pore domain"/>
    <property type="match status" value="1"/>
</dbReference>
<protein>
    <submittedName>
        <fullName evidence="3">HAE1 family hydrophobic/amphiphilic exporter-1</fullName>
    </submittedName>
</protein>
<feature type="transmembrane region" description="Helical" evidence="2">
    <location>
        <begin position="516"/>
        <end position="543"/>
    </location>
</feature>
<feature type="transmembrane region" description="Helical" evidence="2">
    <location>
        <begin position="1005"/>
        <end position="1024"/>
    </location>
</feature>
<organism evidence="3 4">
    <name type="scientific">Sporolactobacillus spathodeae</name>
    <dbReference type="NCBI Taxonomy" id="1465502"/>
    <lineage>
        <taxon>Bacteria</taxon>
        <taxon>Bacillati</taxon>
        <taxon>Bacillota</taxon>
        <taxon>Bacilli</taxon>
        <taxon>Bacillales</taxon>
        <taxon>Sporolactobacillaceae</taxon>
        <taxon>Sporolactobacillus</taxon>
    </lineage>
</organism>
<feature type="region of interest" description="Disordered" evidence="1">
    <location>
        <begin position="279"/>
        <end position="299"/>
    </location>
</feature>
<dbReference type="SUPFAM" id="SSF82693">
    <property type="entry name" value="Multidrug efflux transporter AcrB pore domain, PN1, PN2, PC1 and PC2 subdomains"/>
    <property type="match status" value="2"/>
</dbReference>
<feature type="transmembrane region" description="Helical" evidence="2">
    <location>
        <begin position="388"/>
        <end position="407"/>
    </location>
</feature>